<evidence type="ECO:0000313" key="2">
    <source>
        <dbReference type="Proteomes" id="UP000054266"/>
    </source>
</evidence>
<dbReference type="AlphaFoldDB" id="A0A0D2CP32"/>
<evidence type="ECO:0000313" key="1">
    <source>
        <dbReference type="EMBL" id="KIW66941.1"/>
    </source>
</evidence>
<name>A0A0D2CP32_9EURO</name>
<dbReference type="HOGENOM" id="CLU_1704001_0_0_1"/>
<sequence>MASGTSKWSAGSSAPIQVLAHGMTGHMSYFAGRPLSSPNPDISRVLETKYGIKAELKADGTEVFKITAYRYRVMPDWQTTSLWYNVDNLPDDDPVVELDVIKDRYPQIYPFHLKWVDILERQYAREYGPRGDSDDDALSREQRTAVSYYSHHIH</sequence>
<reference evidence="1 2" key="1">
    <citation type="submission" date="2015-01" db="EMBL/GenBank/DDBJ databases">
        <title>The Genome Sequence of Capronia semiimmersa CBS27337.</title>
        <authorList>
            <consortium name="The Broad Institute Genomics Platform"/>
            <person name="Cuomo C."/>
            <person name="de Hoog S."/>
            <person name="Gorbushina A."/>
            <person name="Stielow B."/>
            <person name="Teixiera M."/>
            <person name="Abouelleil A."/>
            <person name="Chapman S.B."/>
            <person name="Priest M."/>
            <person name="Young S.K."/>
            <person name="Wortman J."/>
            <person name="Nusbaum C."/>
            <person name="Birren B."/>
        </authorList>
    </citation>
    <scope>NUCLEOTIDE SEQUENCE [LARGE SCALE GENOMIC DNA]</scope>
    <source>
        <strain evidence="1 2">CBS 27337</strain>
    </source>
</reference>
<accession>A0A0D2CP32</accession>
<gene>
    <name evidence="1" type="ORF">PV04_06222</name>
</gene>
<dbReference type="EMBL" id="KN846959">
    <property type="protein sequence ID" value="KIW66941.1"/>
    <property type="molecule type" value="Genomic_DNA"/>
</dbReference>
<organism evidence="1 2">
    <name type="scientific">Phialophora macrospora</name>
    <dbReference type="NCBI Taxonomy" id="1851006"/>
    <lineage>
        <taxon>Eukaryota</taxon>
        <taxon>Fungi</taxon>
        <taxon>Dikarya</taxon>
        <taxon>Ascomycota</taxon>
        <taxon>Pezizomycotina</taxon>
        <taxon>Eurotiomycetes</taxon>
        <taxon>Chaetothyriomycetidae</taxon>
        <taxon>Chaetothyriales</taxon>
        <taxon>Herpotrichiellaceae</taxon>
        <taxon>Phialophora</taxon>
    </lineage>
</organism>
<keyword evidence="2" id="KW-1185">Reference proteome</keyword>
<protein>
    <submittedName>
        <fullName evidence="1">Uncharacterized protein</fullName>
    </submittedName>
</protein>
<proteinExistence type="predicted"/>
<dbReference type="Proteomes" id="UP000054266">
    <property type="component" value="Unassembled WGS sequence"/>
</dbReference>